<feature type="compositionally biased region" description="Low complexity" evidence="1">
    <location>
        <begin position="310"/>
        <end position="319"/>
    </location>
</feature>
<proteinExistence type="predicted"/>
<reference evidence="3" key="1">
    <citation type="submission" date="2016-10" db="EMBL/GenBank/DDBJ databases">
        <authorList>
            <person name="Varghese N."/>
            <person name="Submissions S."/>
        </authorList>
    </citation>
    <scope>NUCLEOTIDE SEQUENCE [LARGE SCALE GENOMIC DNA]</scope>
    <source>
        <strain evidence="3">DSM 44796</strain>
    </source>
</reference>
<gene>
    <name evidence="2" type="ORF">SAMN04488074_13711</name>
</gene>
<dbReference type="Proteomes" id="UP000199682">
    <property type="component" value="Unassembled WGS sequence"/>
</dbReference>
<dbReference type="EMBL" id="FNET01000037">
    <property type="protein sequence ID" value="SDN15893.1"/>
    <property type="molecule type" value="Genomic_DNA"/>
</dbReference>
<feature type="region of interest" description="Disordered" evidence="1">
    <location>
        <begin position="167"/>
        <end position="209"/>
    </location>
</feature>
<protein>
    <submittedName>
        <fullName evidence="2">Uncharacterized protein</fullName>
    </submittedName>
</protein>
<feature type="compositionally biased region" description="Low complexity" evidence="1">
    <location>
        <begin position="167"/>
        <end position="193"/>
    </location>
</feature>
<sequence length="319" mass="32637">MLWHCIATLISIPRRCACRRRIVRWCWRDSCTCWPPQATRLPHPRARSAAVPIACWSAAPRTAGAATGASTRQQCGPALGAGRKRSSSPADRKDRSAGGAMRPTRTCSRNVSNAGVVAGRPNDEPTVPPGASPALPNLLTNAFGAVITARRRRSRRTVRFATTATSVRRGVAGSAATSARSASARSATSRTGVPSATGRPVSAWSADGSGRAAGSAAAAAHFTAPLAGPVDPGTVTTAARPPSCMETGPVARSASAATSTTCATQPSARNARSCESWSAAPKPARTSADRARDPQWTSPAAPAAVRGGCTPTAAAPAAW</sequence>
<evidence type="ECO:0000313" key="2">
    <source>
        <dbReference type="EMBL" id="SDN15893.1"/>
    </source>
</evidence>
<feature type="compositionally biased region" description="Low complexity" evidence="1">
    <location>
        <begin position="251"/>
        <end position="268"/>
    </location>
</feature>
<evidence type="ECO:0000256" key="1">
    <source>
        <dbReference type="SAM" id="MobiDB-lite"/>
    </source>
</evidence>
<name>A0A1G9Z5P2_9PSEU</name>
<accession>A0A1G9Z5P2</accession>
<feature type="region of interest" description="Disordered" evidence="1">
    <location>
        <begin position="66"/>
        <end position="137"/>
    </location>
</feature>
<evidence type="ECO:0000313" key="3">
    <source>
        <dbReference type="Proteomes" id="UP000199682"/>
    </source>
</evidence>
<organism evidence="2 3">
    <name type="scientific">Lentzea albidocapillata subsp. violacea</name>
    <dbReference type="NCBI Taxonomy" id="128104"/>
    <lineage>
        <taxon>Bacteria</taxon>
        <taxon>Bacillati</taxon>
        <taxon>Actinomycetota</taxon>
        <taxon>Actinomycetes</taxon>
        <taxon>Pseudonocardiales</taxon>
        <taxon>Pseudonocardiaceae</taxon>
        <taxon>Lentzea</taxon>
    </lineage>
</organism>
<feature type="region of interest" description="Disordered" evidence="1">
    <location>
        <begin position="225"/>
        <end position="319"/>
    </location>
</feature>
<dbReference type="AlphaFoldDB" id="A0A1G9Z5P2"/>